<evidence type="ECO:0000256" key="1">
    <source>
        <dbReference type="HAMAP-Rule" id="MF_01408"/>
    </source>
</evidence>
<feature type="binding site" description="in other chain" evidence="1">
    <location>
        <position position="142"/>
    </location>
    <ligand>
        <name>dUMP</name>
        <dbReference type="ChEBI" id="CHEBI:246422"/>
        <note>ligand shared between dimeric partners</note>
    </ligand>
</feature>
<feature type="binding site" evidence="1">
    <location>
        <begin position="158"/>
        <end position="160"/>
    </location>
    <ligand>
        <name>FAD</name>
        <dbReference type="ChEBI" id="CHEBI:57692"/>
        <note>ligand shared between neighboring subunits</note>
    </ligand>
</feature>
<feature type="binding site" description="in other chain" evidence="1">
    <location>
        <begin position="87"/>
        <end position="91"/>
    </location>
    <ligand>
        <name>dUMP</name>
        <dbReference type="ChEBI" id="CHEBI:246422"/>
        <note>ligand shared between dimeric partners</note>
    </ligand>
</feature>
<dbReference type="EMBL" id="SRSD01000009">
    <property type="protein sequence ID" value="KAA0889036.1"/>
    <property type="molecule type" value="Genomic_DNA"/>
</dbReference>
<keyword evidence="1 2" id="KW-0808">Transferase</keyword>
<dbReference type="EC" id="2.1.1.148" evidence="1"/>
<comment type="similarity">
    <text evidence="1">Belongs to the thymidylate synthase ThyX family.</text>
</comment>
<keyword evidence="1" id="KW-0521">NADP</keyword>
<name>A0A5A9X7M6_9BACT</name>
<comment type="cofactor">
    <cofactor evidence="1">
        <name>FAD</name>
        <dbReference type="ChEBI" id="CHEBI:57692"/>
    </cofactor>
    <text evidence="1">Binds 4 FAD per tetramer. Each FAD binding site is formed by three monomers.</text>
</comment>
<dbReference type="Pfam" id="PF02511">
    <property type="entry name" value="Thy1"/>
    <property type="match status" value="1"/>
</dbReference>
<keyword evidence="1" id="KW-0285">Flavoprotein</keyword>
<keyword evidence="3" id="KW-1185">Reference proteome</keyword>
<dbReference type="Gene3D" id="3.30.1360.170">
    <property type="match status" value="1"/>
</dbReference>
<dbReference type="GO" id="GO:0004799">
    <property type="term" value="F:thymidylate synthase activity"/>
    <property type="evidence" value="ECO:0007669"/>
    <property type="project" value="TreeGrafter"/>
</dbReference>
<keyword evidence="1" id="KW-0274">FAD</keyword>
<dbReference type="HAMAP" id="MF_01408">
    <property type="entry name" value="ThyX"/>
    <property type="match status" value="1"/>
</dbReference>
<feature type="binding site" evidence="1">
    <location>
        <position position="55"/>
    </location>
    <ligand>
        <name>FAD</name>
        <dbReference type="ChEBI" id="CHEBI:57692"/>
        <note>ligand shared between neighboring subunits</note>
    </ligand>
</feature>
<dbReference type="SUPFAM" id="SSF69796">
    <property type="entry name" value="Thymidylate synthase-complementing protein Thy1"/>
    <property type="match status" value="1"/>
</dbReference>
<dbReference type="GO" id="GO:0070402">
    <property type="term" value="F:NADPH binding"/>
    <property type="evidence" value="ECO:0007669"/>
    <property type="project" value="TreeGrafter"/>
</dbReference>
<dbReference type="InterPro" id="IPR036098">
    <property type="entry name" value="Thymidylate_synthase_ThyX_sf"/>
</dbReference>
<reference evidence="2 3" key="1">
    <citation type="submission" date="2019-04" db="EMBL/GenBank/DDBJ databases">
        <title>Geobacter ruber sp. nov., ferric-reducing bacteria isolated from paddy soil.</title>
        <authorList>
            <person name="Xu Z."/>
            <person name="Masuda Y."/>
            <person name="Itoh H."/>
            <person name="Senoo K."/>
        </authorList>
    </citation>
    <scope>NUCLEOTIDE SEQUENCE [LARGE SCALE GENOMIC DNA]</scope>
    <source>
        <strain evidence="2 3">Red88</strain>
    </source>
</reference>
<comment type="catalytic activity">
    <reaction evidence="1">
        <text>dUMP + (6R)-5,10-methylene-5,6,7,8-tetrahydrofolate + NADPH + H(+) = dTMP + (6S)-5,6,7,8-tetrahydrofolate + NADP(+)</text>
        <dbReference type="Rhea" id="RHEA:29043"/>
        <dbReference type="ChEBI" id="CHEBI:15378"/>
        <dbReference type="ChEBI" id="CHEBI:15636"/>
        <dbReference type="ChEBI" id="CHEBI:57453"/>
        <dbReference type="ChEBI" id="CHEBI:57783"/>
        <dbReference type="ChEBI" id="CHEBI:58349"/>
        <dbReference type="ChEBI" id="CHEBI:63528"/>
        <dbReference type="ChEBI" id="CHEBI:246422"/>
        <dbReference type="EC" id="2.1.1.148"/>
    </reaction>
</comment>
<dbReference type="InterPro" id="IPR003669">
    <property type="entry name" value="Thymidylate_synthase_ThyX"/>
</dbReference>
<dbReference type="GO" id="GO:0050660">
    <property type="term" value="F:flavin adenine dinucleotide binding"/>
    <property type="evidence" value="ECO:0007669"/>
    <property type="project" value="UniProtKB-UniRule"/>
</dbReference>
<dbReference type="AlphaFoldDB" id="A0A5A9X7M6"/>
<comment type="function">
    <text evidence="1">Catalyzes the reductive methylation of 2'-deoxyuridine-5'-monophosphate (dUMP) to 2'-deoxythymidine-5'-monophosphate (dTMP) while utilizing 5,10-methylenetetrahydrofolate (mTHF) as the methyl donor, and NADPH and FADH(2) as the reductant.</text>
</comment>
<gene>
    <name evidence="1" type="primary">thyX</name>
    <name evidence="2" type="ORF">ET418_14380</name>
</gene>
<feature type="binding site" evidence="1">
    <location>
        <position position="164"/>
    </location>
    <ligand>
        <name>FAD</name>
        <dbReference type="ChEBI" id="CHEBI:57692"/>
        <note>ligand shared between neighboring subunits</note>
    </ligand>
</feature>
<feature type="active site" description="Involved in ionization of N3 of dUMP, leading to its activation" evidence="1">
    <location>
        <position position="169"/>
    </location>
</feature>
<evidence type="ECO:0000313" key="2">
    <source>
        <dbReference type="EMBL" id="KAA0889036.1"/>
    </source>
</evidence>
<dbReference type="PANTHER" id="PTHR34934:SF1">
    <property type="entry name" value="FLAVIN-DEPENDENT THYMIDYLATE SYNTHASE"/>
    <property type="match status" value="1"/>
</dbReference>
<dbReference type="Proteomes" id="UP000324298">
    <property type="component" value="Unassembled WGS sequence"/>
</dbReference>
<feature type="binding site" evidence="1">
    <location>
        <begin position="76"/>
        <end position="79"/>
    </location>
    <ligand>
        <name>dUMP</name>
        <dbReference type="ChEBI" id="CHEBI:246422"/>
        <note>ligand shared between dimeric partners</note>
    </ligand>
</feature>
<sequence length="230" mass="26001">MNVTLIEHTPNPELTVALAARLCYSPTSIGELRNKLESTDIEKFLNKIMSLGHYSVLEHISFTFGIEGISRVTTHQLVRHRIASFSQQSQRYVSHKDEFTSIMPDSIAENADARQIFAFMSETVHKAYAQLVEMGIPPEDARYILPNATESKIIMTMNARELLHFFALRCCQRAQWEIREMSIEMLRLVKKAAPIIFREAGPGCVGGPCPEGQFCCGQTAEVREFFATLE</sequence>
<dbReference type="CDD" id="cd20175">
    <property type="entry name" value="ThyX"/>
    <property type="match status" value="1"/>
</dbReference>
<feature type="binding site" evidence="1">
    <location>
        <position position="169"/>
    </location>
    <ligand>
        <name>dUMP</name>
        <dbReference type="ChEBI" id="CHEBI:246422"/>
        <note>ligand shared between dimeric partners</note>
    </ligand>
</feature>
<comment type="pathway">
    <text evidence="1">Pyrimidine metabolism; dTTP biosynthesis.</text>
</comment>
<keyword evidence="1 2" id="KW-0489">Methyltransferase</keyword>
<dbReference type="NCBIfam" id="TIGR02170">
    <property type="entry name" value="thyX"/>
    <property type="match status" value="1"/>
</dbReference>
<dbReference type="UniPathway" id="UPA00575"/>
<keyword evidence="1" id="KW-0545">Nucleotide biosynthesis</keyword>
<proteinExistence type="inferred from homology"/>
<dbReference type="GO" id="GO:0032259">
    <property type="term" value="P:methylation"/>
    <property type="evidence" value="ECO:0007669"/>
    <property type="project" value="UniProtKB-KW"/>
</dbReference>
<dbReference type="RefSeq" id="WP_149308701.1">
    <property type="nucleotide sequence ID" value="NZ_SRSD01000009.1"/>
</dbReference>
<dbReference type="OrthoDB" id="9780625at2"/>
<organism evidence="2 3">
    <name type="scientific">Oryzomonas rubra</name>
    <dbReference type="NCBI Taxonomy" id="2509454"/>
    <lineage>
        <taxon>Bacteria</taxon>
        <taxon>Pseudomonadati</taxon>
        <taxon>Thermodesulfobacteriota</taxon>
        <taxon>Desulfuromonadia</taxon>
        <taxon>Geobacterales</taxon>
        <taxon>Geobacteraceae</taxon>
        <taxon>Oryzomonas</taxon>
    </lineage>
</organism>
<dbReference type="GO" id="GO:0050797">
    <property type="term" value="F:thymidylate synthase (FAD) activity"/>
    <property type="evidence" value="ECO:0007669"/>
    <property type="project" value="UniProtKB-UniRule"/>
</dbReference>
<feature type="binding site" evidence="1">
    <location>
        <position position="87"/>
    </location>
    <ligand>
        <name>FAD</name>
        <dbReference type="ChEBI" id="CHEBI:57692"/>
        <note>ligand shared between neighboring subunits</note>
    </ligand>
</feature>
<dbReference type="PROSITE" id="PS51331">
    <property type="entry name" value="THYX"/>
    <property type="match status" value="1"/>
</dbReference>
<dbReference type="GO" id="GO:0006231">
    <property type="term" value="P:dTMP biosynthetic process"/>
    <property type="evidence" value="ECO:0007669"/>
    <property type="project" value="UniProtKB-UniRule"/>
</dbReference>
<comment type="subunit">
    <text evidence="1">Homotetramer.</text>
</comment>
<comment type="caution">
    <text evidence="2">The sequence shown here is derived from an EMBL/GenBank/DDBJ whole genome shotgun (WGS) entry which is preliminary data.</text>
</comment>
<protein>
    <recommendedName>
        <fullName evidence="1">Flavin-dependent thymidylate synthase</fullName>
        <shortName evidence="1">FDTS</shortName>
        <ecNumber evidence="1">2.1.1.148</ecNumber>
    </recommendedName>
    <alternativeName>
        <fullName evidence="1">FAD-dependent thymidylate synthase</fullName>
    </alternativeName>
    <alternativeName>
        <fullName evidence="1">Thymidylate synthase ThyX</fullName>
        <shortName evidence="1">TS</shortName>
        <shortName evidence="1">TSase</shortName>
    </alternativeName>
</protein>
<dbReference type="PANTHER" id="PTHR34934">
    <property type="entry name" value="FLAVIN-DEPENDENT THYMIDYLATE SYNTHASE"/>
    <property type="match status" value="1"/>
</dbReference>
<accession>A0A5A9X7M6</accession>
<feature type="binding site" evidence="1">
    <location>
        <begin position="79"/>
        <end position="81"/>
    </location>
    <ligand>
        <name>FAD</name>
        <dbReference type="ChEBI" id="CHEBI:57692"/>
        <note>ligand shared between neighboring subunits</note>
    </ligand>
</feature>
<dbReference type="GO" id="GO:0006235">
    <property type="term" value="P:dTTP biosynthetic process"/>
    <property type="evidence" value="ECO:0007669"/>
    <property type="project" value="UniProtKB-UniRule"/>
</dbReference>
<evidence type="ECO:0000313" key="3">
    <source>
        <dbReference type="Proteomes" id="UP000324298"/>
    </source>
</evidence>